<feature type="transmembrane region" description="Helical" evidence="1">
    <location>
        <begin position="12"/>
        <end position="29"/>
    </location>
</feature>
<dbReference type="AlphaFoldDB" id="A0AAD8E796"/>
<evidence type="ECO:0000313" key="3">
    <source>
        <dbReference type="Proteomes" id="UP001233999"/>
    </source>
</evidence>
<proteinExistence type="predicted"/>
<accession>A0AAD8E796</accession>
<reference evidence="2" key="1">
    <citation type="journal article" date="2023" name="IScience">
        <title>Live-bearing cockroach genome reveals convergent evolutionary mechanisms linked to viviparity in insects and beyond.</title>
        <authorList>
            <person name="Fouks B."/>
            <person name="Harrison M.C."/>
            <person name="Mikhailova A.A."/>
            <person name="Marchal E."/>
            <person name="English S."/>
            <person name="Carruthers M."/>
            <person name="Jennings E.C."/>
            <person name="Chiamaka E.L."/>
            <person name="Frigard R.A."/>
            <person name="Pippel M."/>
            <person name="Attardo G.M."/>
            <person name="Benoit J.B."/>
            <person name="Bornberg-Bauer E."/>
            <person name="Tobe S.S."/>
        </authorList>
    </citation>
    <scope>NUCLEOTIDE SEQUENCE</scope>
    <source>
        <strain evidence="2">Stay&amp;Tobe</strain>
    </source>
</reference>
<feature type="non-terminal residue" evidence="2">
    <location>
        <position position="1"/>
    </location>
</feature>
<feature type="transmembrane region" description="Helical" evidence="1">
    <location>
        <begin position="41"/>
        <end position="64"/>
    </location>
</feature>
<comment type="caution">
    <text evidence="2">The sequence shown here is derived from an EMBL/GenBank/DDBJ whole genome shotgun (WGS) entry which is preliminary data.</text>
</comment>
<sequence>YFLVVLLFQDYFCLSFFVFYTFLSFYVPFFHQTHFSCYFDYVFFLMFEIFFVKGWFFSTFFMVFGRGVFKFSLQTGFYLFSHMMFPNILDNLIFLVIGSPKFTLVDEFNMSM</sequence>
<keyword evidence="3" id="KW-1185">Reference proteome</keyword>
<evidence type="ECO:0000313" key="2">
    <source>
        <dbReference type="EMBL" id="KAJ9579880.1"/>
    </source>
</evidence>
<organism evidence="2 3">
    <name type="scientific">Diploptera punctata</name>
    <name type="common">Pacific beetle cockroach</name>
    <dbReference type="NCBI Taxonomy" id="6984"/>
    <lineage>
        <taxon>Eukaryota</taxon>
        <taxon>Metazoa</taxon>
        <taxon>Ecdysozoa</taxon>
        <taxon>Arthropoda</taxon>
        <taxon>Hexapoda</taxon>
        <taxon>Insecta</taxon>
        <taxon>Pterygota</taxon>
        <taxon>Neoptera</taxon>
        <taxon>Polyneoptera</taxon>
        <taxon>Dictyoptera</taxon>
        <taxon>Blattodea</taxon>
        <taxon>Blaberoidea</taxon>
        <taxon>Blaberidae</taxon>
        <taxon>Diplopterinae</taxon>
        <taxon>Diploptera</taxon>
    </lineage>
</organism>
<gene>
    <name evidence="2" type="ORF">L9F63_004482</name>
</gene>
<keyword evidence="1" id="KW-0812">Transmembrane</keyword>
<protein>
    <submittedName>
        <fullName evidence="2">Uncharacterized protein</fullName>
    </submittedName>
</protein>
<evidence type="ECO:0000256" key="1">
    <source>
        <dbReference type="SAM" id="Phobius"/>
    </source>
</evidence>
<keyword evidence="1" id="KW-0472">Membrane</keyword>
<feature type="non-terminal residue" evidence="2">
    <location>
        <position position="112"/>
    </location>
</feature>
<name>A0AAD8E796_DIPPU</name>
<keyword evidence="1" id="KW-1133">Transmembrane helix</keyword>
<feature type="transmembrane region" description="Helical" evidence="1">
    <location>
        <begin position="76"/>
        <end position="97"/>
    </location>
</feature>
<dbReference type="EMBL" id="JASPKZ010008371">
    <property type="protein sequence ID" value="KAJ9579880.1"/>
    <property type="molecule type" value="Genomic_DNA"/>
</dbReference>
<reference evidence="2" key="2">
    <citation type="submission" date="2023-05" db="EMBL/GenBank/DDBJ databases">
        <authorList>
            <person name="Fouks B."/>
        </authorList>
    </citation>
    <scope>NUCLEOTIDE SEQUENCE</scope>
    <source>
        <strain evidence="2">Stay&amp;Tobe</strain>
        <tissue evidence="2">Testes</tissue>
    </source>
</reference>
<dbReference type="Proteomes" id="UP001233999">
    <property type="component" value="Unassembled WGS sequence"/>
</dbReference>